<feature type="compositionally biased region" description="Basic and acidic residues" evidence="1">
    <location>
        <begin position="238"/>
        <end position="252"/>
    </location>
</feature>
<feature type="region of interest" description="Disordered" evidence="1">
    <location>
        <begin position="117"/>
        <end position="137"/>
    </location>
</feature>
<feature type="region of interest" description="Disordered" evidence="1">
    <location>
        <begin position="208"/>
        <end position="252"/>
    </location>
</feature>
<evidence type="ECO:0000313" key="2">
    <source>
        <dbReference type="EMBL" id="KAK7268686.1"/>
    </source>
</evidence>
<protein>
    <submittedName>
        <fullName evidence="2">Uncharacterized protein</fullName>
    </submittedName>
</protein>
<keyword evidence="3" id="KW-1185">Reference proteome</keyword>
<accession>A0AAN9F4G3</accession>
<comment type="caution">
    <text evidence="2">The sequence shown here is derived from an EMBL/GenBank/DDBJ whole genome shotgun (WGS) entry which is preliminary data.</text>
</comment>
<name>A0AAN9F4G3_CROPI</name>
<feature type="compositionally biased region" description="Polar residues" evidence="1">
    <location>
        <begin position="210"/>
        <end position="225"/>
    </location>
</feature>
<organism evidence="2 3">
    <name type="scientific">Crotalaria pallida</name>
    <name type="common">Smooth rattlebox</name>
    <name type="synonym">Crotalaria striata</name>
    <dbReference type="NCBI Taxonomy" id="3830"/>
    <lineage>
        <taxon>Eukaryota</taxon>
        <taxon>Viridiplantae</taxon>
        <taxon>Streptophyta</taxon>
        <taxon>Embryophyta</taxon>
        <taxon>Tracheophyta</taxon>
        <taxon>Spermatophyta</taxon>
        <taxon>Magnoliopsida</taxon>
        <taxon>eudicotyledons</taxon>
        <taxon>Gunneridae</taxon>
        <taxon>Pentapetalae</taxon>
        <taxon>rosids</taxon>
        <taxon>fabids</taxon>
        <taxon>Fabales</taxon>
        <taxon>Fabaceae</taxon>
        <taxon>Papilionoideae</taxon>
        <taxon>50 kb inversion clade</taxon>
        <taxon>genistoids sensu lato</taxon>
        <taxon>core genistoids</taxon>
        <taxon>Crotalarieae</taxon>
        <taxon>Crotalaria</taxon>
    </lineage>
</organism>
<dbReference type="Proteomes" id="UP001372338">
    <property type="component" value="Unassembled WGS sequence"/>
</dbReference>
<gene>
    <name evidence="2" type="ORF">RIF29_21392</name>
</gene>
<evidence type="ECO:0000256" key="1">
    <source>
        <dbReference type="SAM" id="MobiDB-lite"/>
    </source>
</evidence>
<reference evidence="2 3" key="1">
    <citation type="submission" date="2024-01" db="EMBL/GenBank/DDBJ databases">
        <title>The genomes of 5 underutilized Papilionoideae crops provide insights into root nodulation and disease resistanc.</title>
        <authorList>
            <person name="Yuan L."/>
        </authorList>
    </citation>
    <scope>NUCLEOTIDE SEQUENCE [LARGE SCALE GENOMIC DNA]</scope>
    <source>
        <strain evidence="2">ZHUSHIDOU_FW_LH</strain>
        <tissue evidence="2">Leaf</tissue>
    </source>
</reference>
<evidence type="ECO:0000313" key="3">
    <source>
        <dbReference type="Proteomes" id="UP001372338"/>
    </source>
</evidence>
<sequence length="252" mass="27249">MLCHRSHRTYNITRNLDCKDPKFVNPTSDTVHIQPEPAVAEYPAGGGDAQLEVKDSNPKVNAEDPVKVGDKAITIPDPAELDHGDWLVVTRRKRSSPKIPQPSNLNDKITIGGFSKSASGPVTKDVQSGPRNVVGPTTKNQAIKLDSGKRRRQDKSTPTHVLLKNAGKEVYVNPINTGTPVLETGALLAPQAISSGVPFYKKEDPPSCSIHGTQFSSPVHDSSTPPLEPVDFVPDSQISHHDVVPNDVSMHE</sequence>
<dbReference type="AlphaFoldDB" id="A0AAN9F4G3"/>
<proteinExistence type="predicted"/>
<dbReference type="EMBL" id="JAYWIO010000004">
    <property type="protein sequence ID" value="KAK7268686.1"/>
    <property type="molecule type" value="Genomic_DNA"/>
</dbReference>